<gene>
    <name evidence="6" type="ORF">CGGC5_v011989</name>
</gene>
<dbReference type="SUPFAM" id="SSF144083">
    <property type="entry name" value="Magnesium transport protein CorA, transmembrane region"/>
    <property type="match status" value="1"/>
</dbReference>
<dbReference type="GeneID" id="43614848"/>
<evidence type="ECO:0000256" key="4">
    <source>
        <dbReference type="ARBA" id="ARBA00023136"/>
    </source>
</evidence>
<evidence type="ECO:0000256" key="1">
    <source>
        <dbReference type="ARBA" id="ARBA00004141"/>
    </source>
</evidence>
<dbReference type="EMBL" id="ANPB02000007">
    <property type="protein sequence ID" value="KAF4479398.1"/>
    <property type="molecule type" value="Genomic_DNA"/>
</dbReference>
<organism evidence="6 7">
    <name type="scientific">Colletotrichum fructicola (strain Nara gc5)</name>
    <name type="common">Anthracnose fungus</name>
    <name type="synonym">Colletotrichum gloeosporioides (strain Nara gc5)</name>
    <dbReference type="NCBI Taxonomy" id="1213859"/>
    <lineage>
        <taxon>Eukaryota</taxon>
        <taxon>Fungi</taxon>
        <taxon>Dikarya</taxon>
        <taxon>Ascomycota</taxon>
        <taxon>Pezizomycotina</taxon>
        <taxon>Sordariomycetes</taxon>
        <taxon>Hypocreomycetidae</taxon>
        <taxon>Glomerellales</taxon>
        <taxon>Glomerellaceae</taxon>
        <taxon>Colletotrichum</taxon>
        <taxon>Colletotrichum gloeosporioides species complex</taxon>
    </lineage>
</organism>
<dbReference type="PANTHER" id="PTHR47685">
    <property type="entry name" value="MAGNESIUM TRANSPORT PROTEIN CORA"/>
    <property type="match status" value="1"/>
</dbReference>
<dbReference type="PANTHER" id="PTHR47685:SF1">
    <property type="entry name" value="MAGNESIUM TRANSPORT PROTEIN CORA"/>
    <property type="match status" value="1"/>
</dbReference>
<proteinExistence type="predicted"/>
<dbReference type="OrthoDB" id="4851233at2759"/>
<keyword evidence="7" id="KW-1185">Reference proteome</keyword>
<dbReference type="RefSeq" id="XP_031889688.1">
    <property type="nucleotide sequence ID" value="XM_032030785.1"/>
</dbReference>
<keyword evidence="4 5" id="KW-0472">Membrane</keyword>
<reference evidence="6 7" key="1">
    <citation type="submission" date="2012-08" db="EMBL/GenBank/DDBJ databases">
        <authorList>
            <person name="Gan P.H.P."/>
            <person name="Ikeda K."/>
            <person name="Irieda H."/>
            <person name="Narusaka M."/>
            <person name="O'Connell R.J."/>
            <person name="Narusaka Y."/>
            <person name="Takano Y."/>
            <person name="Kubo Y."/>
            <person name="Shirasu K."/>
        </authorList>
    </citation>
    <scope>NUCLEOTIDE SEQUENCE [LARGE SCALE GENOMIC DNA]</scope>
    <source>
        <strain evidence="6 7">Nara gc5</strain>
    </source>
</reference>
<evidence type="ECO:0000313" key="7">
    <source>
        <dbReference type="Proteomes" id="UP000011096"/>
    </source>
</evidence>
<dbReference type="Gene3D" id="1.20.58.340">
    <property type="entry name" value="Magnesium transport protein CorA, transmembrane region"/>
    <property type="match status" value="1"/>
</dbReference>
<comment type="subcellular location">
    <subcellularLocation>
        <location evidence="1">Membrane</location>
        <topology evidence="1">Multi-pass membrane protein</topology>
    </subcellularLocation>
</comment>
<comment type="caution">
    <text evidence="6">The sequence shown here is derived from an EMBL/GenBank/DDBJ whole genome shotgun (WGS) entry which is preliminary data.</text>
</comment>
<reference evidence="6 7" key="2">
    <citation type="submission" date="2020-04" db="EMBL/GenBank/DDBJ databases">
        <title>Genome sequencing and assembly of multiple isolates from the Colletotrichum gloeosporioides species complex.</title>
        <authorList>
            <person name="Gan P."/>
            <person name="Shirasu K."/>
        </authorList>
    </citation>
    <scope>NUCLEOTIDE SEQUENCE [LARGE SCALE GENOMIC DNA]</scope>
    <source>
        <strain evidence="6 7">Nara gc5</strain>
    </source>
</reference>
<evidence type="ECO:0000256" key="3">
    <source>
        <dbReference type="ARBA" id="ARBA00022989"/>
    </source>
</evidence>
<dbReference type="GO" id="GO:0016020">
    <property type="term" value="C:membrane"/>
    <property type="evidence" value="ECO:0007669"/>
    <property type="project" value="UniProtKB-SubCell"/>
</dbReference>
<sequence length="211" mass="23517">MDDKLGKTTIEAKKLSEKVKDILDELSILEATVQYQQDVQRAMRRQNIPKPMSKRDIQKAKIKQNDLETGITTTYIINDIKGMESVADRIHTAVNTTLSLQQSEVANLQAKLSIKHAELAAQQGRVLMVFTVVTILFLPMSFLTSLFALDVASFEQAPAWALVVIFLVSLALFIPAVCFAFAWEGSKRTSGVFFPANDSATYQQNWLFTGA</sequence>
<dbReference type="InterPro" id="IPR002523">
    <property type="entry name" value="MgTranspt_CorA/ZnTranspt_ZntB"/>
</dbReference>
<evidence type="ECO:0008006" key="8">
    <source>
        <dbReference type="Google" id="ProtNLM"/>
    </source>
</evidence>
<name>A0A7J6IRR4_COLFN</name>
<protein>
    <recommendedName>
        <fullName evidence="8">Ankyrin repeat protein</fullName>
    </recommendedName>
</protein>
<dbReference type="InterPro" id="IPR045863">
    <property type="entry name" value="CorA_TM1_TM2"/>
</dbReference>
<dbReference type="InParanoid" id="A0A7J6IRR4"/>
<evidence type="ECO:0000313" key="6">
    <source>
        <dbReference type="EMBL" id="KAF4479398.1"/>
    </source>
</evidence>
<dbReference type="Proteomes" id="UP000011096">
    <property type="component" value="Unassembled WGS sequence"/>
</dbReference>
<feature type="transmembrane region" description="Helical" evidence="5">
    <location>
        <begin position="126"/>
        <end position="148"/>
    </location>
</feature>
<feature type="transmembrane region" description="Helical" evidence="5">
    <location>
        <begin position="160"/>
        <end position="183"/>
    </location>
</feature>
<dbReference type="AlphaFoldDB" id="A0A7J6IRR4"/>
<dbReference type="Pfam" id="PF01544">
    <property type="entry name" value="CorA"/>
    <property type="match status" value="1"/>
</dbReference>
<accession>A0A7J6IRR4</accession>
<dbReference type="InterPro" id="IPR050829">
    <property type="entry name" value="CorA_MIT"/>
</dbReference>
<keyword evidence="3 5" id="KW-1133">Transmembrane helix</keyword>
<keyword evidence="2 5" id="KW-0812">Transmembrane</keyword>
<evidence type="ECO:0000256" key="5">
    <source>
        <dbReference type="SAM" id="Phobius"/>
    </source>
</evidence>
<evidence type="ECO:0000256" key="2">
    <source>
        <dbReference type="ARBA" id="ARBA00022692"/>
    </source>
</evidence>
<dbReference type="GO" id="GO:0046873">
    <property type="term" value="F:metal ion transmembrane transporter activity"/>
    <property type="evidence" value="ECO:0007669"/>
    <property type="project" value="InterPro"/>
</dbReference>